<accession>E4KQV2</accession>
<dbReference type="NCBIfam" id="TIGR01484">
    <property type="entry name" value="HAD-SF-IIB"/>
    <property type="match status" value="1"/>
</dbReference>
<dbReference type="NCBIfam" id="TIGR00099">
    <property type="entry name" value="Cof-subfamily"/>
    <property type="match status" value="1"/>
</dbReference>
<dbReference type="PROSITE" id="PS01229">
    <property type="entry name" value="COF_2"/>
    <property type="match status" value="1"/>
</dbReference>
<dbReference type="GO" id="GO:0016791">
    <property type="term" value="F:phosphatase activity"/>
    <property type="evidence" value="ECO:0007669"/>
    <property type="project" value="TreeGrafter"/>
</dbReference>
<dbReference type="EMBL" id="AENN01000017">
    <property type="protein sequence ID" value="EFR30741.1"/>
    <property type="molecule type" value="Genomic_DNA"/>
</dbReference>
<dbReference type="SUPFAM" id="SSF56784">
    <property type="entry name" value="HAD-like"/>
    <property type="match status" value="1"/>
</dbReference>
<name>E4KQV2_9LACT</name>
<dbReference type="InterPro" id="IPR023214">
    <property type="entry name" value="HAD_sf"/>
</dbReference>
<dbReference type="GO" id="GO:0005829">
    <property type="term" value="C:cytosol"/>
    <property type="evidence" value="ECO:0007669"/>
    <property type="project" value="TreeGrafter"/>
</dbReference>
<sequence length="274" mass="29806">MGKFKLIALDLDGTLLDDQKHIPDINLQAVATAQSEGYQVVLCTGRPLNGVIPYADQVFGQAPAYLIINNGTNIIKWPQKDLLVDNYLKIQEKESIWSLVAPFLDQGLELAAISYDGLYLVGKETPSAMMEAEARITFSDLSFLPVDHFISQDDLNKCILLGESAVLDQVQAQAEQINFSVVNLIRSQASILEFCLPGINKAQGLAKLCRTLGIQLEEVMAVGDQLNDYEMLAEVGLSVAMGQSHPQILALADKVVASNEAGGVAQAIYELLDK</sequence>
<organism evidence="1 2">
    <name type="scientific">Eremococcus coleocola ACS-139-V-Col8</name>
    <dbReference type="NCBI Taxonomy" id="908337"/>
    <lineage>
        <taxon>Bacteria</taxon>
        <taxon>Bacillati</taxon>
        <taxon>Bacillota</taxon>
        <taxon>Bacilli</taxon>
        <taxon>Lactobacillales</taxon>
        <taxon>Aerococcaceae</taxon>
        <taxon>Eremococcus</taxon>
    </lineage>
</organism>
<dbReference type="AlphaFoldDB" id="E4KQV2"/>
<comment type="caution">
    <text evidence="1">The sequence shown here is derived from an EMBL/GenBank/DDBJ whole genome shotgun (WGS) entry which is preliminary data.</text>
</comment>
<dbReference type="OrthoDB" id="9790031at2"/>
<dbReference type="GO" id="GO:0000287">
    <property type="term" value="F:magnesium ion binding"/>
    <property type="evidence" value="ECO:0007669"/>
    <property type="project" value="TreeGrafter"/>
</dbReference>
<dbReference type="Gene3D" id="3.30.1240.10">
    <property type="match status" value="1"/>
</dbReference>
<dbReference type="SFLD" id="SFLDS00003">
    <property type="entry name" value="Haloacid_Dehalogenase"/>
    <property type="match status" value="1"/>
</dbReference>
<gene>
    <name evidence="1" type="ORF">HMPREF9257_0662</name>
</gene>
<dbReference type="SFLD" id="SFLDG01140">
    <property type="entry name" value="C2.B:_Phosphomannomutase_and_P"/>
    <property type="match status" value="1"/>
</dbReference>
<dbReference type="RefSeq" id="WP_006418901.1">
    <property type="nucleotide sequence ID" value="NZ_AENN01000017.1"/>
</dbReference>
<dbReference type="PANTHER" id="PTHR10000:SF8">
    <property type="entry name" value="HAD SUPERFAMILY HYDROLASE-LIKE, TYPE 3"/>
    <property type="match status" value="1"/>
</dbReference>
<protein>
    <submittedName>
        <fullName evidence="1">Cof-like hydrolase</fullName>
    </submittedName>
</protein>
<dbReference type="Gene3D" id="3.40.50.1000">
    <property type="entry name" value="HAD superfamily/HAD-like"/>
    <property type="match status" value="1"/>
</dbReference>
<dbReference type="PANTHER" id="PTHR10000">
    <property type="entry name" value="PHOSPHOSERINE PHOSPHATASE"/>
    <property type="match status" value="1"/>
</dbReference>
<dbReference type="InterPro" id="IPR006379">
    <property type="entry name" value="HAD-SF_hydro_IIB"/>
</dbReference>
<dbReference type="eggNOG" id="COG0561">
    <property type="taxonomic scope" value="Bacteria"/>
</dbReference>
<keyword evidence="1" id="KW-0378">Hydrolase</keyword>
<dbReference type="InterPro" id="IPR000150">
    <property type="entry name" value="Cof"/>
</dbReference>
<evidence type="ECO:0000313" key="1">
    <source>
        <dbReference type="EMBL" id="EFR30741.1"/>
    </source>
</evidence>
<proteinExistence type="predicted"/>
<keyword evidence="2" id="KW-1185">Reference proteome</keyword>
<dbReference type="InterPro" id="IPR036412">
    <property type="entry name" value="HAD-like_sf"/>
</dbReference>
<dbReference type="Proteomes" id="UP000005990">
    <property type="component" value="Unassembled WGS sequence"/>
</dbReference>
<evidence type="ECO:0000313" key="2">
    <source>
        <dbReference type="Proteomes" id="UP000005990"/>
    </source>
</evidence>
<dbReference type="STRING" id="908337.HMPREF9257_0662"/>
<dbReference type="Pfam" id="PF08282">
    <property type="entry name" value="Hydrolase_3"/>
    <property type="match status" value="1"/>
</dbReference>
<reference evidence="1 2" key="1">
    <citation type="submission" date="2010-10" db="EMBL/GenBank/DDBJ databases">
        <authorList>
            <person name="Durkin A.S."/>
            <person name="Madupu R."/>
            <person name="Torralba M."/>
            <person name="Gillis M."/>
            <person name="Methe B."/>
            <person name="Sutton G."/>
            <person name="Nelson K.E."/>
        </authorList>
    </citation>
    <scope>NUCLEOTIDE SEQUENCE [LARGE SCALE GENOMIC DNA]</scope>
    <source>
        <strain evidence="1 2">ACS-139-V-Col8</strain>
    </source>
</reference>